<dbReference type="Proteomes" id="UP001627154">
    <property type="component" value="Unassembled WGS sequence"/>
</dbReference>
<comment type="caution">
    <text evidence="2">The sequence shown here is derived from an EMBL/GenBank/DDBJ whole genome shotgun (WGS) entry which is preliminary data.</text>
</comment>
<dbReference type="InterPro" id="IPR058913">
    <property type="entry name" value="Integrase_dom_put"/>
</dbReference>
<evidence type="ECO:0000259" key="1">
    <source>
        <dbReference type="Pfam" id="PF24764"/>
    </source>
</evidence>
<evidence type="ECO:0000313" key="2">
    <source>
        <dbReference type="EMBL" id="KAL3393975.1"/>
    </source>
</evidence>
<protein>
    <recommendedName>
        <fullName evidence="1">Integrase core domain-containing protein</fullName>
    </recommendedName>
</protein>
<name>A0ABD2WMH5_9HYME</name>
<gene>
    <name evidence="3" type="ORF">TKK_000256</name>
    <name evidence="2" type="ORF">TKK_011651</name>
</gene>
<proteinExistence type="predicted"/>
<accession>A0ABD2WMH5</accession>
<keyword evidence="4" id="KW-1185">Reference proteome</keyword>
<reference evidence="2 4" key="1">
    <citation type="journal article" date="2024" name="bioRxiv">
        <title>A reference genome for Trichogramma kaykai: A tiny desert-dwelling parasitoid wasp with competing sex-ratio distorters.</title>
        <authorList>
            <person name="Culotta J."/>
            <person name="Lindsey A.R."/>
        </authorList>
    </citation>
    <scope>NUCLEOTIDE SEQUENCE [LARGE SCALE GENOMIC DNA]</scope>
    <source>
        <strain evidence="2 4">KSX58</strain>
    </source>
</reference>
<evidence type="ECO:0000313" key="3">
    <source>
        <dbReference type="EMBL" id="KAL3407571.1"/>
    </source>
</evidence>
<dbReference type="EMBL" id="JBJJXI010000003">
    <property type="protein sequence ID" value="KAL3407571.1"/>
    <property type="molecule type" value="Genomic_DNA"/>
</dbReference>
<dbReference type="Pfam" id="PF24764">
    <property type="entry name" value="rva_4"/>
    <property type="match status" value="1"/>
</dbReference>
<feature type="domain" description="Integrase core" evidence="1">
    <location>
        <begin position="200"/>
        <end position="384"/>
    </location>
</feature>
<dbReference type="PANTHER" id="PTHR46791:SF13">
    <property type="entry name" value="CLR5 DOMAIN-CONTAINING PROTEIN"/>
    <property type="match status" value="1"/>
</dbReference>
<evidence type="ECO:0000313" key="4">
    <source>
        <dbReference type="Proteomes" id="UP001627154"/>
    </source>
</evidence>
<dbReference type="PANTHER" id="PTHR46791">
    <property type="entry name" value="EXPRESSED PROTEIN"/>
    <property type="match status" value="1"/>
</dbReference>
<sequence>MVKRDIQIKDEQSSRYFVIENNCLPVDTLKCYFPGARELVYMNNNNIIYVHVVNNQLELNENVQEYNVLYSTKINTGNEDNLQSIILNYFQCLYTYKEICHLLKVNHNVNVSERKLKRIVKSLGLRRKNIVETSLESLVRAMIEIHVSSGFNLGYRSVWQRLKTEYKFTVKRSTVLKLLRLIDPQGIEARSKYRLKRRQYSVAGPNHLWHVDGHDKLKKFGFAISGCVDGYSRKVMWLEVATTNNKPEVIANYFLKSILAHNRVPCVVRSDKGTENSIIELIQMALRFHDTDNRAGYNSFLKGKSTANERIEKYWKQLRNHTTEFYMRFFKTMQQSGEFDASNNVHVECLRFCFGPLIQKDLTRSLREWNEHRVRQQNHPKSPCGIPNIIYHWPDRYGGKSFIKLPEKEKINKLFKEFTVTPKLFSDEIKTIIDLVQPGLKMANNLEEAYVNFKNIVVKIELLK</sequence>
<dbReference type="InterPro" id="IPR036397">
    <property type="entry name" value="RNaseH_sf"/>
</dbReference>
<organism evidence="2 4">
    <name type="scientific">Trichogramma kaykai</name>
    <dbReference type="NCBI Taxonomy" id="54128"/>
    <lineage>
        <taxon>Eukaryota</taxon>
        <taxon>Metazoa</taxon>
        <taxon>Ecdysozoa</taxon>
        <taxon>Arthropoda</taxon>
        <taxon>Hexapoda</taxon>
        <taxon>Insecta</taxon>
        <taxon>Pterygota</taxon>
        <taxon>Neoptera</taxon>
        <taxon>Endopterygota</taxon>
        <taxon>Hymenoptera</taxon>
        <taxon>Apocrita</taxon>
        <taxon>Proctotrupomorpha</taxon>
        <taxon>Chalcidoidea</taxon>
        <taxon>Trichogrammatidae</taxon>
        <taxon>Trichogramma</taxon>
    </lineage>
</organism>
<dbReference type="EMBL" id="JBJJXI010000094">
    <property type="protein sequence ID" value="KAL3393975.1"/>
    <property type="molecule type" value="Genomic_DNA"/>
</dbReference>
<dbReference type="InterPro" id="IPR012337">
    <property type="entry name" value="RNaseH-like_sf"/>
</dbReference>
<dbReference type="AlphaFoldDB" id="A0ABD2WMH5"/>
<dbReference type="SUPFAM" id="SSF53098">
    <property type="entry name" value="Ribonuclease H-like"/>
    <property type="match status" value="1"/>
</dbReference>
<dbReference type="Gene3D" id="3.30.420.10">
    <property type="entry name" value="Ribonuclease H-like superfamily/Ribonuclease H"/>
    <property type="match status" value="1"/>
</dbReference>